<reference evidence="2" key="1">
    <citation type="journal article" date="2014" name="Science">
        <title>Nonhuman genetics. Genomic basis for the convergent evolution of electric organs.</title>
        <authorList>
            <person name="Gallant J.R."/>
            <person name="Traeger L.L."/>
            <person name="Volkening J.D."/>
            <person name="Moffett H."/>
            <person name="Chen P.H."/>
            <person name="Novina C.D."/>
            <person name="Phillips G.N.Jr."/>
            <person name="Anand R."/>
            <person name="Wells G.B."/>
            <person name="Pinch M."/>
            <person name="Guth R."/>
            <person name="Unguez G.A."/>
            <person name="Albert J.S."/>
            <person name="Zakon H.H."/>
            <person name="Samanta M.P."/>
            <person name="Sussman M.R."/>
        </authorList>
    </citation>
    <scope>NUCLEOTIDE SEQUENCE [LARGE SCALE GENOMIC DNA]</scope>
</reference>
<dbReference type="AlphaFoldDB" id="A0A4W4FC63"/>
<sequence length="120" mass="13479">NGEDERHGGDVQVGEFGCLLIEEQRCAADPDEAPYDQGDYNGQPIVPPVLGEWMCHHPVPLHTQTHNEQDRAVHVPIEKAHQDFTHSLTKGPVVAIEVVVNFQGEPYDKQEVSQRQVRHV</sequence>
<reference evidence="1" key="4">
    <citation type="submission" date="2025-08" db="UniProtKB">
        <authorList>
            <consortium name="Ensembl"/>
        </authorList>
    </citation>
    <scope>IDENTIFICATION</scope>
</reference>
<proteinExistence type="predicted"/>
<reference evidence="2" key="2">
    <citation type="journal article" date="2017" name="Sci. Adv.">
        <title>A tail of two voltages: Proteomic comparison of the three electric organs of the electric eel.</title>
        <authorList>
            <person name="Traeger L.L."/>
            <person name="Sabat G."/>
            <person name="Barrett-Wilt G.A."/>
            <person name="Wells G.B."/>
            <person name="Sussman M.R."/>
        </authorList>
    </citation>
    <scope>NUCLEOTIDE SEQUENCE [LARGE SCALE GENOMIC DNA]</scope>
</reference>
<reference evidence="1" key="3">
    <citation type="submission" date="2020-05" db="EMBL/GenBank/DDBJ databases">
        <title>Electrophorus electricus (electric eel) genome, fEleEle1, primary haplotype.</title>
        <authorList>
            <person name="Myers G."/>
            <person name="Meyer A."/>
            <person name="Fedrigo O."/>
            <person name="Formenti G."/>
            <person name="Rhie A."/>
            <person name="Tracey A."/>
            <person name="Sims Y."/>
            <person name="Jarvis E.D."/>
        </authorList>
    </citation>
    <scope>NUCLEOTIDE SEQUENCE [LARGE SCALE GENOMIC DNA]</scope>
</reference>
<protein>
    <submittedName>
        <fullName evidence="1">Uncharacterized protein</fullName>
    </submittedName>
</protein>
<evidence type="ECO:0000313" key="2">
    <source>
        <dbReference type="Proteomes" id="UP000314983"/>
    </source>
</evidence>
<name>A0A4W4FC63_ELEEL</name>
<dbReference type="Ensembl" id="ENSEEET00000022562.2">
    <property type="protein sequence ID" value="ENSEEEP00000022312.2"/>
    <property type="gene ID" value="ENSEEEG00000010828.2"/>
</dbReference>
<reference evidence="1" key="5">
    <citation type="submission" date="2025-09" db="UniProtKB">
        <authorList>
            <consortium name="Ensembl"/>
        </authorList>
    </citation>
    <scope>IDENTIFICATION</scope>
</reference>
<dbReference type="Proteomes" id="UP000314983">
    <property type="component" value="Chromosome 22"/>
</dbReference>
<keyword evidence="2" id="KW-1185">Reference proteome</keyword>
<organism evidence="1 2">
    <name type="scientific">Electrophorus electricus</name>
    <name type="common">Electric eel</name>
    <name type="synonym">Gymnotus electricus</name>
    <dbReference type="NCBI Taxonomy" id="8005"/>
    <lineage>
        <taxon>Eukaryota</taxon>
        <taxon>Metazoa</taxon>
        <taxon>Chordata</taxon>
        <taxon>Craniata</taxon>
        <taxon>Vertebrata</taxon>
        <taxon>Euteleostomi</taxon>
        <taxon>Actinopterygii</taxon>
        <taxon>Neopterygii</taxon>
        <taxon>Teleostei</taxon>
        <taxon>Ostariophysi</taxon>
        <taxon>Gymnotiformes</taxon>
        <taxon>Gymnotoidei</taxon>
        <taxon>Gymnotidae</taxon>
        <taxon>Electrophorus</taxon>
    </lineage>
</organism>
<accession>A0A4W4FC63</accession>
<evidence type="ECO:0000313" key="1">
    <source>
        <dbReference type="Ensembl" id="ENSEEEP00000022312.2"/>
    </source>
</evidence>